<accession>A0A4Q1HDQ5</accession>
<evidence type="ECO:0000256" key="6">
    <source>
        <dbReference type="SAM" id="Phobius"/>
    </source>
</evidence>
<gene>
    <name evidence="8" type="ORF">C7R54_28100</name>
</gene>
<dbReference type="RefSeq" id="WP_129154234.1">
    <property type="nucleotide sequence ID" value="NZ_JBHSDO010000003.1"/>
</dbReference>
<keyword evidence="9" id="KW-1185">Reference proteome</keyword>
<dbReference type="EMBL" id="PYAL01000010">
    <property type="protein sequence ID" value="RXN83341.1"/>
    <property type="molecule type" value="Genomic_DNA"/>
</dbReference>
<dbReference type="InterPro" id="IPR036259">
    <property type="entry name" value="MFS_trans_sf"/>
</dbReference>
<evidence type="ECO:0000256" key="2">
    <source>
        <dbReference type="ARBA" id="ARBA00022448"/>
    </source>
</evidence>
<evidence type="ECO:0000256" key="5">
    <source>
        <dbReference type="ARBA" id="ARBA00023136"/>
    </source>
</evidence>
<evidence type="ECO:0000313" key="9">
    <source>
        <dbReference type="Proteomes" id="UP000290849"/>
    </source>
</evidence>
<dbReference type="SUPFAM" id="SSF103473">
    <property type="entry name" value="MFS general substrate transporter"/>
    <property type="match status" value="1"/>
</dbReference>
<protein>
    <submittedName>
        <fullName evidence="8">MFS transporter</fullName>
    </submittedName>
</protein>
<reference evidence="8 9" key="1">
    <citation type="journal article" date="2017" name="Int. J. Syst. Evol. Microbiol.">
        <title>Achromobacter aloeverae sp. nov., isolated from the root of Aloe vera (L.) Burm.f.</title>
        <authorList>
            <person name="Kuncharoen N."/>
            <person name="Muramatsu Y."/>
            <person name="Shibata C."/>
            <person name="Kamakura Y."/>
            <person name="Nakagawa Y."/>
            <person name="Tanasupawat S."/>
        </authorList>
    </citation>
    <scope>NUCLEOTIDE SEQUENCE [LARGE SCALE GENOMIC DNA]</scope>
    <source>
        <strain evidence="8 9">AVA-1</strain>
    </source>
</reference>
<feature type="transmembrane region" description="Helical" evidence="6">
    <location>
        <begin position="406"/>
        <end position="425"/>
    </location>
</feature>
<feature type="transmembrane region" description="Helical" evidence="6">
    <location>
        <begin position="315"/>
        <end position="332"/>
    </location>
</feature>
<comment type="caution">
    <text evidence="8">The sequence shown here is derived from an EMBL/GenBank/DDBJ whole genome shotgun (WGS) entry which is preliminary data.</text>
</comment>
<organism evidence="8 9">
    <name type="scientific">Achromobacter aloeverae</name>
    <dbReference type="NCBI Taxonomy" id="1750518"/>
    <lineage>
        <taxon>Bacteria</taxon>
        <taxon>Pseudomonadati</taxon>
        <taxon>Pseudomonadota</taxon>
        <taxon>Betaproteobacteria</taxon>
        <taxon>Burkholderiales</taxon>
        <taxon>Alcaligenaceae</taxon>
        <taxon>Achromobacter</taxon>
    </lineage>
</organism>
<dbReference type="Proteomes" id="UP000290849">
    <property type="component" value="Unassembled WGS sequence"/>
</dbReference>
<dbReference type="FunFam" id="1.20.1250.20:FF:000018">
    <property type="entry name" value="MFS transporter permease"/>
    <property type="match status" value="1"/>
</dbReference>
<dbReference type="GO" id="GO:0005886">
    <property type="term" value="C:plasma membrane"/>
    <property type="evidence" value="ECO:0007669"/>
    <property type="project" value="TreeGrafter"/>
</dbReference>
<evidence type="ECO:0000313" key="8">
    <source>
        <dbReference type="EMBL" id="RXN83341.1"/>
    </source>
</evidence>
<feature type="transmembrane region" description="Helical" evidence="6">
    <location>
        <begin position="283"/>
        <end position="303"/>
    </location>
</feature>
<feature type="transmembrane region" description="Helical" evidence="6">
    <location>
        <begin position="18"/>
        <end position="36"/>
    </location>
</feature>
<dbReference type="AlphaFoldDB" id="A0A4Q1HDQ5"/>
<dbReference type="CDD" id="cd17319">
    <property type="entry name" value="MFS_ExuT_GudP_like"/>
    <property type="match status" value="1"/>
</dbReference>
<feature type="transmembrane region" description="Helical" evidence="6">
    <location>
        <begin position="56"/>
        <end position="76"/>
    </location>
</feature>
<dbReference type="InterPro" id="IPR011701">
    <property type="entry name" value="MFS"/>
</dbReference>
<keyword evidence="2" id="KW-0813">Transport</keyword>
<feature type="transmembrane region" description="Helical" evidence="6">
    <location>
        <begin position="247"/>
        <end position="268"/>
    </location>
</feature>
<evidence type="ECO:0000256" key="4">
    <source>
        <dbReference type="ARBA" id="ARBA00022989"/>
    </source>
</evidence>
<dbReference type="Pfam" id="PF07690">
    <property type="entry name" value="MFS_1"/>
    <property type="match status" value="1"/>
</dbReference>
<feature type="transmembrane region" description="Helical" evidence="6">
    <location>
        <begin position="113"/>
        <end position="136"/>
    </location>
</feature>
<evidence type="ECO:0000256" key="1">
    <source>
        <dbReference type="ARBA" id="ARBA00004141"/>
    </source>
</evidence>
<keyword evidence="4 6" id="KW-1133">Transmembrane helix</keyword>
<dbReference type="PANTHER" id="PTHR43791:SF36">
    <property type="entry name" value="TRANSPORTER, PUTATIVE (AFU_ORTHOLOGUE AFUA_6G08340)-RELATED"/>
    <property type="match status" value="1"/>
</dbReference>
<sequence length="431" mass="46213">MTATLIGEPKQDPLHRKISLRLLPFLTLCYMFAFLDRINVGFAKLEMQSSLGLSDAAYGLGAGIFFLGYVLFEIPSNLRLPKIGARRTMVRIMVLWGLTSAAMIFVQGPISFYVLRFLLGVFEAGFAPGMVLYLTYWIPGARLGKTMAIVMAAGPLGGLLGGPVSTIAMTSLEGAYGLAGWQWMFIVEGLPCVLFGLFAWFWLTDRPEQANWLTGEEKAMLRAAIPGDSGHVETLRGLLNALADRRILGLGLSNLCVICGIYAVSFWLPSILKAAGLNDTRAIGWWSALPYIASLAAMYGLSVSSDRMGERRRHFALASLMGAVGLLVASRYASLFEIALPAVTIATAAMWAAYTVLWAIPGEYMGTEVAPGGIAVVNVLGVVGGFLSPVLMGLITSATGRVESGLLPMVGLMLLGAGVMLLNRFPGRGKQ</sequence>
<keyword evidence="5 6" id="KW-0472">Membrane</keyword>
<feature type="transmembrane region" description="Helical" evidence="6">
    <location>
        <begin position="338"/>
        <end position="360"/>
    </location>
</feature>
<evidence type="ECO:0000259" key="7">
    <source>
        <dbReference type="PROSITE" id="PS50850"/>
    </source>
</evidence>
<feature type="transmembrane region" description="Helical" evidence="6">
    <location>
        <begin position="181"/>
        <end position="203"/>
    </location>
</feature>
<dbReference type="Gene3D" id="1.20.1250.20">
    <property type="entry name" value="MFS general substrate transporter like domains"/>
    <property type="match status" value="2"/>
</dbReference>
<proteinExistence type="predicted"/>
<evidence type="ECO:0000256" key="3">
    <source>
        <dbReference type="ARBA" id="ARBA00022692"/>
    </source>
</evidence>
<feature type="transmembrane region" description="Helical" evidence="6">
    <location>
        <begin position="88"/>
        <end position="107"/>
    </location>
</feature>
<dbReference type="PROSITE" id="PS50850">
    <property type="entry name" value="MFS"/>
    <property type="match status" value="1"/>
</dbReference>
<dbReference type="InterPro" id="IPR020846">
    <property type="entry name" value="MFS_dom"/>
</dbReference>
<name>A0A4Q1HDQ5_9BURK</name>
<feature type="transmembrane region" description="Helical" evidence="6">
    <location>
        <begin position="372"/>
        <end position="394"/>
    </location>
</feature>
<feature type="transmembrane region" description="Helical" evidence="6">
    <location>
        <begin position="148"/>
        <end position="169"/>
    </location>
</feature>
<dbReference type="PANTHER" id="PTHR43791">
    <property type="entry name" value="PERMEASE-RELATED"/>
    <property type="match status" value="1"/>
</dbReference>
<dbReference type="GO" id="GO:0022857">
    <property type="term" value="F:transmembrane transporter activity"/>
    <property type="evidence" value="ECO:0007669"/>
    <property type="project" value="InterPro"/>
</dbReference>
<comment type="subcellular location">
    <subcellularLocation>
        <location evidence="1">Membrane</location>
        <topology evidence="1">Multi-pass membrane protein</topology>
    </subcellularLocation>
</comment>
<dbReference type="OrthoDB" id="5441967at2"/>
<feature type="domain" description="Major facilitator superfamily (MFS) profile" evidence="7">
    <location>
        <begin position="22"/>
        <end position="428"/>
    </location>
</feature>
<keyword evidence="3 6" id="KW-0812">Transmembrane</keyword>